<dbReference type="GO" id="GO:0005886">
    <property type="term" value="C:plasma membrane"/>
    <property type="evidence" value="ECO:0007669"/>
    <property type="project" value="UniProtKB-SubCell"/>
</dbReference>
<sequence>LCCQFLSKSGTTCSCQPLINEDFTRRSFDLIAKVFVAIKKGGSKIISIASDCTSKNEVAKPSDNTYANNLKTALASFNDIVNLNNILQVNLELDIFTGSKPPEKMGVWSSKQFFKLDASQEGKAILRHFRVGVAISMPFTFLKPSEKGEKEIQGFCIRLLEKMAIDMNFTYELVFPTDNSGSFGKKYPDGGWDGLIGDLVNGSTHMIVAALTMTSEREEAIDFVAPHFEQTGISIVMKKAEKEVSLFKFMSVLDPEVWWCILGAIILTALVLWILDRFSPFSGQNKKSTLTTPGNSHCHFSSNLSSCILVVCSFNAGHIYSQLGGLFNSRKNAGKTPVKSLEDLAKQSKINYTVVNNSATLQYFANMANAEDELYHTVVWDYPVKEQYGRIFKVIKNSGMFETTDDGFKRVKTDRDGNFAFIHDTAEVRYEVYSSCDLLEIGEPFAEQPYAIAVQAGSPLQEEISKELLDLQKDRYFETLVQEFWNTSKKRECPNYEDTEGINLQSLGGVFIATLVGLTIGMLTLVGEVFLAKKKDKNMVKSIITEKQKSARIIEGIRTKVIHPRPRLAYRY</sequence>
<feature type="binding site" evidence="14">
    <location>
        <position position="217"/>
    </location>
    <ligand>
        <name>L-glutamate</name>
        <dbReference type="ChEBI" id="CHEBI:29985"/>
    </ligand>
</feature>
<dbReference type="SMART" id="SM00918">
    <property type="entry name" value="Lig_chan-Glu_bd"/>
    <property type="match status" value="1"/>
</dbReference>
<evidence type="ECO:0000256" key="5">
    <source>
        <dbReference type="ARBA" id="ARBA00022692"/>
    </source>
</evidence>
<keyword evidence="8" id="KW-0406">Ion transport</keyword>
<reference evidence="20" key="2">
    <citation type="submission" date="2015-02" db="UniProtKB">
        <authorList>
            <consortium name="EnsemblMetazoa"/>
        </authorList>
    </citation>
    <scope>IDENTIFICATION</scope>
</reference>
<reference evidence="21" key="1">
    <citation type="submission" date="2011-05" db="EMBL/GenBank/DDBJ databases">
        <authorList>
            <person name="Richards S.R."/>
            <person name="Qu J."/>
            <person name="Jiang H."/>
            <person name="Jhangiani S.N."/>
            <person name="Agravi P."/>
            <person name="Goodspeed R."/>
            <person name="Gross S."/>
            <person name="Mandapat C."/>
            <person name="Jackson L."/>
            <person name="Mathew T."/>
            <person name="Pu L."/>
            <person name="Thornton R."/>
            <person name="Saada N."/>
            <person name="Wilczek-Boney K.B."/>
            <person name="Lee S."/>
            <person name="Kovar C."/>
            <person name="Wu Y."/>
            <person name="Scherer S.E."/>
            <person name="Worley K.C."/>
            <person name="Muzny D.M."/>
            <person name="Gibbs R."/>
        </authorList>
    </citation>
    <scope>NUCLEOTIDE SEQUENCE</scope>
    <source>
        <strain evidence="21">Brora</strain>
    </source>
</reference>
<keyword evidence="11" id="KW-0325">Glycoprotein</keyword>
<keyword evidence="5 17" id="KW-0812">Transmembrane</keyword>
<evidence type="ECO:0000256" key="1">
    <source>
        <dbReference type="ARBA" id="ARBA00004651"/>
    </source>
</evidence>
<keyword evidence="16" id="KW-1015">Disulfide bond</keyword>
<evidence type="ECO:0000256" key="3">
    <source>
        <dbReference type="ARBA" id="ARBA00022448"/>
    </source>
</evidence>
<evidence type="ECO:0000256" key="14">
    <source>
        <dbReference type="PIRSR" id="PIRSR601508-1"/>
    </source>
</evidence>
<keyword evidence="21" id="KW-1185">Reference proteome</keyword>
<comment type="similarity">
    <text evidence="2">Belongs to the glutamate-gated ion channel (TC 1.A.10.1) family.</text>
</comment>
<evidence type="ECO:0000256" key="9">
    <source>
        <dbReference type="ARBA" id="ARBA00023136"/>
    </source>
</evidence>
<dbReference type="GO" id="GO:0038023">
    <property type="term" value="F:signaling receptor activity"/>
    <property type="evidence" value="ECO:0007669"/>
    <property type="project" value="InterPro"/>
</dbReference>
<accession>T1IRQ3</accession>
<keyword evidence="7" id="KW-0175">Coiled coil</keyword>
<dbReference type="STRING" id="126957.T1IRQ3"/>
<dbReference type="EnsemblMetazoa" id="SMAR003752-RA">
    <property type="protein sequence ID" value="SMAR003752-PA"/>
    <property type="gene ID" value="SMAR003752"/>
</dbReference>
<dbReference type="HOGENOM" id="CLU_477020_0_0_1"/>
<dbReference type="eggNOG" id="KOG1052">
    <property type="taxonomic scope" value="Eukaryota"/>
</dbReference>
<dbReference type="Pfam" id="PF10613">
    <property type="entry name" value="Lig_chan-Glu_bd"/>
    <property type="match status" value="1"/>
</dbReference>
<feature type="transmembrane region" description="Helical" evidence="17">
    <location>
        <begin position="507"/>
        <end position="531"/>
    </location>
</feature>
<evidence type="ECO:0000256" key="6">
    <source>
        <dbReference type="ARBA" id="ARBA00022989"/>
    </source>
</evidence>
<dbReference type="PANTHER" id="PTHR18966">
    <property type="entry name" value="IONOTROPIC GLUTAMATE RECEPTOR"/>
    <property type="match status" value="1"/>
</dbReference>
<evidence type="ECO:0000313" key="21">
    <source>
        <dbReference type="Proteomes" id="UP000014500"/>
    </source>
</evidence>
<keyword evidence="12" id="KW-1071">Ligand-gated ion channel</keyword>
<keyword evidence="13" id="KW-0407">Ion channel</keyword>
<feature type="site" description="Crucial to convey clamshell closure to channel opening" evidence="15">
    <location>
        <position position="338"/>
    </location>
</feature>
<dbReference type="AlphaFoldDB" id="T1IRQ3"/>
<dbReference type="InterPro" id="IPR001320">
    <property type="entry name" value="Iontro_rcpt_C"/>
</dbReference>
<keyword evidence="4" id="KW-1003">Cell membrane</keyword>
<evidence type="ECO:0000256" key="12">
    <source>
        <dbReference type="ARBA" id="ARBA00023286"/>
    </source>
</evidence>
<protein>
    <recommendedName>
        <fullName evidence="22">Ionotropic glutamate receptor L-glutamate and glycine-binding domain-containing protein</fullName>
    </recommendedName>
</protein>
<proteinExistence type="inferred from homology"/>
<dbReference type="InterPro" id="IPR015683">
    <property type="entry name" value="Ionotropic_Glu_rcpt"/>
</dbReference>
<dbReference type="EMBL" id="JH431376">
    <property type="status" value="NOT_ANNOTATED_CDS"/>
    <property type="molecule type" value="Genomic_DNA"/>
</dbReference>
<comment type="subcellular location">
    <subcellularLocation>
        <location evidence="1">Cell membrane</location>
        <topology evidence="1">Multi-pass membrane protein</topology>
    </subcellularLocation>
</comment>
<evidence type="ECO:0000313" key="20">
    <source>
        <dbReference type="EnsemblMetazoa" id="SMAR003752-PA"/>
    </source>
</evidence>
<dbReference type="Gene3D" id="3.40.190.10">
    <property type="entry name" value="Periplasmic binding protein-like II"/>
    <property type="match status" value="2"/>
</dbReference>
<evidence type="ECO:0000256" key="10">
    <source>
        <dbReference type="ARBA" id="ARBA00023170"/>
    </source>
</evidence>
<evidence type="ECO:0000256" key="15">
    <source>
        <dbReference type="PIRSR" id="PIRSR601508-2"/>
    </source>
</evidence>
<dbReference type="InterPro" id="IPR001508">
    <property type="entry name" value="Iono_Glu_rcpt_met"/>
</dbReference>
<dbReference type="SUPFAM" id="SSF53850">
    <property type="entry name" value="Periplasmic binding protein-like II"/>
    <property type="match status" value="1"/>
</dbReference>
<dbReference type="SMART" id="SM00079">
    <property type="entry name" value="PBPe"/>
    <property type="match status" value="1"/>
</dbReference>
<evidence type="ECO:0000256" key="2">
    <source>
        <dbReference type="ARBA" id="ARBA00008685"/>
    </source>
</evidence>
<organism evidence="20 21">
    <name type="scientific">Strigamia maritima</name>
    <name type="common">European centipede</name>
    <name type="synonym">Geophilus maritimus</name>
    <dbReference type="NCBI Taxonomy" id="126957"/>
    <lineage>
        <taxon>Eukaryota</taxon>
        <taxon>Metazoa</taxon>
        <taxon>Ecdysozoa</taxon>
        <taxon>Arthropoda</taxon>
        <taxon>Myriapoda</taxon>
        <taxon>Chilopoda</taxon>
        <taxon>Pleurostigmophora</taxon>
        <taxon>Geophilomorpha</taxon>
        <taxon>Linotaeniidae</taxon>
        <taxon>Strigamia</taxon>
    </lineage>
</organism>
<dbReference type="FunFam" id="3.40.190.10:FF:000078">
    <property type="entry name" value="glutamate receptor ionotropic, NMDA 3B"/>
    <property type="match status" value="1"/>
</dbReference>
<evidence type="ECO:0000259" key="18">
    <source>
        <dbReference type="SMART" id="SM00079"/>
    </source>
</evidence>
<keyword evidence="3" id="KW-0813">Transport</keyword>
<evidence type="ECO:0000256" key="11">
    <source>
        <dbReference type="ARBA" id="ARBA00023180"/>
    </source>
</evidence>
<evidence type="ECO:0008006" key="22">
    <source>
        <dbReference type="Google" id="ProtNLM"/>
    </source>
</evidence>
<evidence type="ECO:0000259" key="19">
    <source>
        <dbReference type="SMART" id="SM00918"/>
    </source>
</evidence>
<feature type="binding site" evidence="14">
    <location>
        <position position="424"/>
    </location>
    <ligand>
        <name>L-glutamate</name>
        <dbReference type="ChEBI" id="CHEBI:29985"/>
    </ligand>
</feature>
<dbReference type="GO" id="GO:0043226">
    <property type="term" value="C:organelle"/>
    <property type="evidence" value="ECO:0007669"/>
    <property type="project" value="UniProtKB-ARBA"/>
</dbReference>
<dbReference type="Gene3D" id="1.10.287.70">
    <property type="match status" value="1"/>
</dbReference>
<dbReference type="GO" id="GO:0015276">
    <property type="term" value="F:ligand-gated monoatomic ion channel activity"/>
    <property type="evidence" value="ECO:0007669"/>
    <property type="project" value="InterPro"/>
</dbReference>
<keyword evidence="6 17" id="KW-1133">Transmembrane helix</keyword>
<feature type="disulfide bond" evidence="16">
    <location>
        <begin position="436"/>
        <end position="493"/>
    </location>
</feature>
<dbReference type="Proteomes" id="UP000014500">
    <property type="component" value="Unassembled WGS sequence"/>
</dbReference>
<evidence type="ECO:0000256" key="8">
    <source>
        <dbReference type="ARBA" id="ARBA00023065"/>
    </source>
</evidence>
<evidence type="ECO:0000256" key="7">
    <source>
        <dbReference type="ARBA" id="ARBA00023054"/>
    </source>
</evidence>
<evidence type="ECO:0000256" key="16">
    <source>
        <dbReference type="PIRSR" id="PIRSR601508-3"/>
    </source>
</evidence>
<feature type="binding site" evidence="14">
    <location>
        <position position="212"/>
    </location>
    <ligand>
        <name>L-glutamate</name>
        <dbReference type="ChEBI" id="CHEBI:29985"/>
    </ligand>
</feature>
<evidence type="ECO:0000256" key="4">
    <source>
        <dbReference type="ARBA" id="ARBA00022475"/>
    </source>
</evidence>
<evidence type="ECO:0000256" key="13">
    <source>
        <dbReference type="ARBA" id="ARBA00023303"/>
    </source>
</evidence>
<evidence type="ECO:0000256" key="17">
    <source>
        <dbReference type="SAM" id="Phobius"/>
    </source>
</evidence>
<keyword evidence="9 17" id="KW-0472">Membrane</keyword>
<dbReference type="PhylomeDB" id="T1IRQ3"/>
<feature type="domain" description="Ionotropic glutamate receptor L-glutamate and glycine-binding" evidence="19">
    <location>
        <begin position="138"/>
        <end position="201"/>
    </location>
</feature>
<dbReference type="PRINTS" id="PR00177">
    <property type="entry name" value="NMDARECEPTOR"/>
</dbReference>
<feature type="domain" description="Ionotropic glutamate receptor C-terminal" evidence="18">
    <location>
        <begin position="128"/>
        <end position="488"/>
    </location>
</feature>
<feature type="binding site" evidence="14">
    <location>
        <position position="360"/>
    </location>
    <ligand>
        <name>L-glutamate</name>
        <dbReference type="ChEBI" id="CHEBI:29985"/>
    </ligand>
</feature>
<keyword evidence="10" id="KW-0675">Receptor</keyword>
<dbReference type="InterPro" id="IPR019594">
    <property type="entry name" value="Glu/Gly-bd"/>
</dbReference>
<dbReference type="OMA" id="DEGCELM"/>
<name>T1IRQ3_STRMM</name>